<dbReference type="Gene3D" id="3.40.50.1110">
    <property type="entry name" value="SGNH hydrolase"/>
    <property type="match status" value="1"/>
</dbReference>
<dbReference type="NCBIfam" id="TIGR04092">
    <property type="entry name" value="LTA_DltD"/>
    <property type="match status" value="1"/>
</dbReference>
<proteinExistence type="inferred from homology"/>
<reference evidence="2 3" key="1">
    <citation type="submission" date="2016-10" db="EMBL/GenBank/DDBJ databases">
        <authorList>
            <person name="Varghese N."/>
            <person name="Submissions S."/>
        </authorList>
    </citation>
    <scope>NUCLEOTIDE SEQUENCE [LARGE SCALE GENOMIC DNA]</scope>
    <source>
        <strain evidence="2 3">TC-13</strain>
    </source>
</reference>
<dbReference type="InterPro" id="IPR006998">
    <property type="entry name" value="DltD"/>
</dbReference>
<keyword evidence="1" id="KW-0472">Membrane</keyword>
<dbReference type="PANTHER" id="PTHR40039:SF1">
    <property type="entry name" value="PROTEIN DLTD"/>
    <property type="match status" value="1"/>
</dbReference>
<dbReference type="Proteomes" id="UP000199410">
    <property type="component" value="Unassembled WGS sequence"/>
</dbReference>
<dbReference type="GO" id="GO:0005886">
    <property type="term" value="C:plasma membrane"/>
    <property type="evidence" value="ECO:0007669"/>
    <property type="project" value="UniProtKB-UniRule"/>
</dbReference>
<dbReference type="InterPro" id="IPR023896">
    <property type="entry name" value="LTA_DltD"/>
</dbReference>
<dbReference type="GO" id="GO:0070395">
    <property type="term" value="P:lipoteichoic acid biosynthetic process"/>
    <property type="evidence" value="ECO:0007669"/>
    <property type="project" value="UniProtKB-UniRule"/>
</dbReference>
<gene>
    <name evidence="2" type="ORF">SAMN02787113_02573</name>
</gene>
<name>A0A1H9JMK8_9BACI</name>
<dbReference type="AlphaFoldDB" id="A0A1H9JMK8"/>
<dbReference type="SUPFAM" id="SSF52266">
    <property type="entry name" value="SGNH hydrolase"/>
    <property type="match status" value="1"/>
</dbReference>
<dbReference type="PIRSF" id="PIRSF021438">
    <property type="entry name" value="DltD"/>
    <property type="match status" value="1"/>
</dbReference>
<comment type="caution">
    <text evidence="2">The sequence shown here is derived from an EMBL/GenBank/DDBJ whole genome shotgun (WGS) entry which is preliminary data.</text>
</comment>
<evidence type="ECO:0000256" key="1">
    <source>
        <dbReference type="PIRNR" id="PIRNR021438"/>
    </source>
</evidence>
<keyword evidence="1" id="KW-1003">Cell membrane</keyword>
<dbReference type="RefSeq" id="WP_089986244.1">
    <property type="nucleotide sequence ID" value="NZ_BJOM01000006.1"/>
</dbReference>
<dbReference type="EMBL" id="FOEL01000008">
    <property type="protein sequence ID" value="SEQ88060.1"/>
    <property type="molecule type" value="Genomic_DNA"/>
</dbReference>
<accession>A0A1H9JMK8</accession>
<evidence type="ECO:0000313" key="3">
    <source>
        <dbReference type="Proteomes" id="UP000199410"/>
    </source>
</evidence>
<evidence type="ECO:0000313" key="2">
    <source>
        <dbReference type="EMBL" id="SEQ88060.1"/>
    </source>
</evidence>
<organism evidence="2 3">
    <name type="scientific">Lysinibacillus fusiformis</name>
    <dbReference type="NCBI Taxonomy" id="28031"/>
    <lineage>
        <taxon>Bacteria</taxon>
        <taxon>Bacillati</taxon>
        <taxon>Bacillota</taxon>
        <taxon>Bacilli</taxon>
        <taxon>Bacillales</taxon>
        <taxon>Bacillaceae</taxon>
        <taxon>Lysinibacillus</taxon>
    </lineage>
</organism>
<dbReference type="PANTHER" id="PTHR40039">
    <property type="entry name" value="PROTEIN DLTD"/>
    <property type="match status" value="1"/>
</dbReference>
<comment type="similarity">
    <text evidence="1">Belongs to the DltD family.</text>
</comment>
<comment type="pathway">
    <text evidence="1">Cell wall biogenesis; lipoteichoic acid biosynthesis.</text>
</comment>
<protein>
    <recommendedName>
        <fullName evidence="1">Protein DltD</fullName>
    </recommendedName>
</protein>
<dbReference type="UniPathway" id="UPA00556"/>
<dbReference type="Pfam" id="PF04914">
    <property type="entry name" value="DltD"/>
    <property type="match status" value="1"/>
</dbReference>
<dbReference type="InterPro" id="IPR036514">
    <property type="entry name" value="SGNH_hydro_sf"/>
</dbReference>
<sequence length="391" mass="46357">MIKKGFLSLFIALALFSGFVFFPNSWIKAWISEDDVEQAKTNMSPLVFQGTYLQERMLQEPTSMPLYGSSELNRFDPFHPYNYARATDAPYTTFMIGRGGMQSITHFLNFAAQEKNLEGKKLVFIISPQWFTEKGMGEFHFSPNYSMLHAYDLAFNRDMDAHLRKQAMERLLEFDTVERDRLLKTMYQYQMSNGKKHPVTGRMAMIAGRFHKELLEKKDLYYSLFPRKGHSLKNNDKLVADQSFEQQIQHAEAYGEKRVSNEYMIENRAYKRLVNANFSKFKNMRKHEDYTESPEYKDFQLVMDVLKDAGAKPLFVSIPVNGYWYDYNGYSKERRQQYYEKMAQLLKDANVDYVDFTDHEYDPYFIMDTIHIGWKGWVYLDQNMDKYWAQQ</sequence>